<sequence>PPGERSTSCSLFDGRGDEDTAKTKASPSPTQPTQLVPTPTPPSATSVRSVGAGSRWRRSSDNFGYGAFESGFVSDSENMVTVKTAVCTRGHHSGSTLGRMRTHSFPSTLLATHLCLRLVIFVPAILSISRSRSGGKGFAPCERAMSSQTRSSRRLAAEVQTHARVRVALATVCKRACSGASCAATIQSRLSTLCSPRFLSPESPLSRSPARQIFTGNANNNVNLATPVDQPSVDYCPPPQSPVCLDPAIVQGHLRFTHWHVCPSYINPPPPSPLYSSSRPGNQELAPVGHLDQPLPPPQFTSSPARRSASEALSLILDEVGSRGGVGLADRQHAVPASPPFSVKYAWETTFSLLSQEVDEDEEDSAVVSPRAFSPPSTSSQLFEHGGESDQFLSKKDRRMSKSLPNFSQRENASISSGSPGFLGSPLKDHSDSSKLLISTEQRSAIMPALYSAFRPFNTSSSACDCFSEGDEDELSDLSSDKSQSANLSELAAVLRLPPIAMKAIQEIFHEGTEVHHWLSKLEDSLYQPPPPITCSEQALSHAYCRVQHDIPRRELDKCLSELEFYHQKLDDWREELNNLMTSQRERFERLSRNNQKLGTFLLSGHSSLYFVSDWLDMLILRRTAVERELKCQLRWLDLMNLAEHDVRVQLREMTELARPVLKESHRLIFELLCRQKEAQQTMMGWRSAPREPQTGSSRGGNGGLRRRRSASLPLLAGETASSSTLLSTAPPHSLRKQLKDIAGHLRTTSKGFKHVSRRPTHELSVTALDPAPLPAWRRRKWGQLKTWRDTVRQDMEGVVGPSVFCVRRWLLPRIITRGETQSVTSYCSHNKHKYKRIKFLFQRSSRLLNCFLRLRLSTLSAMAVLESACLIGAQAQLCRPQCSDDRGQQQHPPLPKYASEPSADIHEESERIRRQMSDAMLGLCQALLNRNPLNSRHRIREHSSPPSSRAFSTTVSSNHPVVACSPPILNRGSRCWRPRRSILLCCLLFLLPLICFFCSRHLADHTCHDHSLFSGLASSFSFPLPPPQGPRLI</sequence>
<evidence type="ECO:0000313" key="3">
    <source>
        <dbReference type="EMBL" id="VDL98409.1"/>
    </source>
</evidence>
<keyword evidence="1" id="KW-0175">Coiled coil</keyword>
<gene>
    <name evidence="3" type="ORF">SSLN_LOCUS12024</name>
</gene>
<feature type="compositionally biased region" description="Polar residues" evidence="2">
    <location>
        <begin position="1"/>
        <end position="10"/>
    </location>
</feature>
<organism evidence="5">
    <name type="scientific">Schistocephalus solidus</name>
    <name type="common">Tapeworm</name>
    <dbReference type="NCBI Taxonomy" id="70667"/>
    <lineage>
        <taxon>Eukaryota</taxon>
        <taxon>Metazoa</taxon>
        <taxon>Spiralia</taxon>
        <taxon>Lophotrochozoa</taxon>
        <taxon>Platyhelminthes</taxon>
        <taxon>Cestoda</taxon>
        <taxon>Eucestoda</taxon>
        <taxon>Diphyllobothriidea</taxon>
        <taxon>Diphyllobothriidae</taxon>
        <taxon>Schistocephalus</taxon>
    </lineage>
</organism>
<dbReference type="EMBL" id="UYSU01036963">
    <property type="protein sequence ID" value="VDL98409.1"/>
    <property type="molecule type" value="Genomic_DNA"/>
</dbReference>
<name>A0A183T6C6_SCHSO</name>
<feature type="coiled-coil region" evidence="1">
    <location>
        <begin position="556"/>
        <end position="594"/>
    </location>
</feature>
<evidence type="ECO:0000313" key="5">
    <source>
        <dbReference type="WBParaSite" id="SSLN_0001247501-mRNA-1"/>
    </source>
</evidence>
<feature type="compositionally biased region" description="Low complexity" evidence="2">
    <location>
        <begin position="414"/>
        <end position="426"/>
    </location>
</feature>
<feature type="region of interest" description="Disordered" evidence="2">
    <location>
        <begin position="936"/>
        <end position="955"/>
    </location>
</feature>
<keyword evidence="4" id="KW-1185">Reference proteome</keyword>
<feature type="region of interest" description="Disordered" evidence="2">
    <location>
        <begin position="883"/>
        <end position="909"/>
    </location>
</feature>
<proteinExistence type="predicted"/>
<feature type="region of interest" description="Disordered" evidence="2">
    <location>
        <begin position="683"/>
        <end position="708"/>
    </location>
</feature>
<dbReference type="AlphaFoldDB" id="A0A183T6C6"/>
<reference evidence="3 4" key="2">
    <citation type="submission" date="2018-11" db="EMBL/GenBank/DDBJ databases">
        <authorList>
            <consortium name="Pathogen Informatics"/>
        </authorList>
    </citation>
    <scope>NUCLEOTIDE SEQUENCE [LARGE SCALE GENOMIC DNA]</scope>
    <source>
        <strain evidence="3 4">NST_G2</strain>
    </source>
</reference>
<feature type="compositionally biased region" description="Low complexity" evidence="2">
    <location>
        <begin position="26"/>
        <end position="50"/>
    </location>
</feature>
<protein>
    <submittedName>
        <fullName evidence="5">F-box domain-containing protein</fullName>
    </submittedName>
</protein>
<feature type="compositionally biased region" description="Polar residues" evidence="2">
    <location>
        <begin position="945"/>
        <end position="955"/>
    </location>
</feature>
<feature type="region of interest" description="Disordered" evidence="2">
    <location>
        <begin position="1"/>
        <end position="56"/>
    </location>
</feature>
<feature type="region of interest" description="Disordered" evidence="2">
    <location>
        <begin position="358"/>
        <end position="428"/>
    </location>
</feature>
<feature type="region of interest" description="Disordered" evidence="2">
    <location>
        <begin position="272"/>
        <end position="307"/>
    </location>
</feature>
<dbReference type="OrthoDB" id="6259136at2759"/>
<accession>A0A183T6C6</accession>
<evidence type="ECO:0000313" key="4">
    <source>
        <dbReference type="Proteomes" id="UP000275846"/>
    </source>
</evidence>
<feature type="compositionally biased region" description="Polar residues" evidence="2">
    <location>
        <begin position="403"/>
        <end position="413"/>
    </location>
</feature>
<dbReference type="Proteomes" id="UP000275846">
    <property type="component" value="Unassembled WGS sequence"/>
</dbReference>
<evidence type="ECO:0000256" key="2">
    <source>
        <dbReference type="SAM" id="MobiDB-lite"/>
    </source>
</evidence>
<evidence type="ECO:0000256" key="1">
    <source>
        <dbReference type="SAM" id="Coils"/>
    </source>
</evidence>
<reference evidence="5" key="1">
    <citation type="submission" date="2016-06" db="UniProtKB">
        <authorList>
            <consortium name="WormBaseParasite"/>
        </authorList>
    </citation>
    <scope>IDENTIFICATION</scope>
</reference>
<dbReference type="WBParaSite" id="SSLN_0001247501-mRNA-1">
    <property type="protein sequence ID" value="SSLN_0001247501-mRNA-1"/>
    <property type="gene ID" value="SSLN_0001247501"/>
</dbReference>